<keyword evidence="2" id="KW-1185">Reference proteome</keyword>
<organism evidence="1 2">
    <name type="scientific">Mycoplasmopsis bovirhinis</name>
    <dbReference type="NCBI Taxonomy" id="29553"/>
    <lineage>
        <taxon>Bacteria</taxon>
        <taxon>Bacillati</taxon>
        <taxon>Mycoplasmatota</taxon>
        <taxon>Mycoplasmoidales</taxon>
        <taxon>Metamycoplasmataceae</taxon>
        <taxon>Mycoplasmopsis</taxon>
    </lineage>
</organism>
<name>A0A449AEE9_9BACT</name>
<dbReference type="RefSeq" id="WP_129621530.1">
    <property type="nucleotide sequence ID" value="NZ_LR214972.1"/>
</dbReference>
<reference evidence="1 2" key="1">
    <citation type="submission" date="2019-01" db="EMBL/GenBank/DDBJ databases">
        <authorList>
            <consortium name="Pathogen Informatics"/>
        </authorList>
    </citation>
    <scope>NUCLEOTIDE SEQUENCE [LARGE SCALE GENOMIC DNA]</scope>
    <source>
        <strain evidence="1 2">NCTC10118</strain>
    </source>
</reference>
<evidence type="ECO:0000313" key="1">
    <source>
        <dbReference type="EMBL" id="VEU63336.1"/>
    </source>
</evidence>
<dbReference type="AlphaFoldDB" id="A0A449AEE9"/>
<protein>
    <submittedName>
        <fullName evidence="1">Uncharacterized protein</fullName>
    </submittedName>
</protein>
<gene>
    <name evidence="1" type="ORF">NCTC10118_00415</name>
</gene>
<proteinExistence type="predicted"/>
<dbReference type="Proteomes" id="UP000289952">
    <property type="component" value="Chromosome"/>
</dbReference>
<sequence length="65" mass="7613">MSLEAIKGHDKQLNFYFKYKNESLDETVLAAFEHRTTTHIAAIDKMHSWDCYQIKVFTPGLNDYS</sequence>
<accession>A0A449AEE9</accession>
<evidence type="ECO:0000313" key="2">
    <source>
        <dbReference type="Proteomes" id="UP000289952"/>
    </source>
</evidence>
<dbReference type="EMBL" id="LR214972">
    <property type="protein sequence ID" value="VEU63336.1"/>
    <property type="molecule type" value="Genomic_DNA"/>
</dbReference>